<sequence length="125" mass="14164">MQLHKPECDLLATGSSFLAPATNQTQTVPPDRMNNLSSAMAYGSHPCKAGVLGNLRTSWKKITFMASSMPPSSRYSPIIIVCLPSRLHRYSLEMSRAWFCWHKGFVYHHAGYMRKCNISENIMLR</sequence>
<reference evidence="1" key="2">
    <citation type="submission" date="2021-02" db="EMBL/GenBank/DDBJ databases">
        <authorList>
            <person name="Kimball J.A."/>
            <person name="Haas M.W."/>
            <person name="Macchietto M."/>
            <person name="Kono T."/>
            <person name="Duquette J."/>
            <person name="Shao M."/>
        </authorList>
    </citation>
    <scope>NUCLEOTIDE SEQUENCE</scope>
    <source>
        <tissue evidence="1">Fresh leaf tissue</tissue>
    </source>
</reference>
<accession>A0A8J6BKP3</accession>
<gene>
    <name evidence="1" type="ORF">GUJ93_ZPchr0010g10636</name>
</gene>
<name>A0A8J6BKP3_ZIZPA</name>
<comment type="caution">
    <text evidence="1">The sequence shown here is derived from an EMBL/GenBank/DDBJ whole genome shotgun (WGS) entry which is preliminary data.</text>
</comment>
<evidence type="ECO:0000313" key="2">
    <source>
        <dbReference type="Proteomes" id="UP000729402"/>
    </source>
</evidence>
<evidence type="ECO:0000313" key="1">
    <source>
        <dbReference type="EMBL" id="KAG8087026.1"/>
    </source>
</evidence>
<organism evidence="1 2">
    <name type="scientific">Zizania palustris</name>
    <name type="common">Northern wild rice</name>
    <dbReference type="NCBI Taxonomy" id="103762"/>
    <lineage>
        <taxon>Eukaryota</taxon>
        <taxon>Viridiplantae</taxon>
        <taxon>Streptophyta</taxon>
        <taxon>Embryophyta</taxon>
        <taxon>Tracheophyta</taxon>
        <taxon>Spermatophyta</taxon>
        <taxon>Magnoliopsida</taxon>
        <taxon>Liliopsida</taxon>
        <taxon>Poales</taxon>
        <taxon>Poaceae</taxon>
        <taxon>BOP clade</taxon>
        <taxon>Oryzoideae</taxon>
        <taxon>Oryzeae</taxon>
        <taxon>Zizaniinae</taxon>
        <taxon>Zizania</taxon>
    </lineage>
</organism>
<reference evidence="1" key="1">
    <citation type="journal article" date="2021" name="bioRxiv">
        <title>Whole Genome Assembly and Annotation of Northern Wild Rice, Zizania palustris L., Supports a Whole Genome Duplication in the Zizania Genus.</title>
        <authorList>
            <person name="Haas M."/>
            <person name="Kono T."/>
            <person name="Macchietto M."/>
            <person name="Millas R."/>
            <person name="McGilp L."/>
            <person name="Shao M."/>
            <person name="Duquette J."/>
            <person name="Hirsch C.N."/>
            <person name="Kimball J."/>
        </authorList>
    </citation>
    <scope>NUCLEOTIDE SEQUENCE</scope>
    <source>
        <tissue evidence="1">Fresh leaf tissue</tissue>
    </source>
</reference>
<keyword evidence="2" id="KW-1185">Reference proteome</keyword>
<proteinExistence type="predicted"/>
<dbReference type="AlphaFoldDB" id="A0A8J6BKP3"/>
<protein>
    <submittedName>
        <fullName evidence="1">Uncharacterized protein</fullName>
    </submittedName>
</protein>
<dbReference type="Proteomes" id="UP000729402">
    <property type="component" value="Unassembled WGS sequence"/>
</dbReference>
<dbReference type="EMBL" id="JAAALK010000082">
    <property type="protein sequence ID" value="KAG8087026.1"/>
    <property type="molecule type" value="Genomic_DNA"/>
</dbReference>